<dbReference type="PROSITE" id="PS51257">
    <property type="entry name" value="PROKAR_LIPOPROTEIN"/>
    <property type="match status" value="1"/>
</dbReference>
<dbReference type="SUPFAM" id="SSF48208">
    <property type="entry name" value="Six-hairpin glycosidases"/>
    <property type="match status" value="1"/>
</dbReference>
<keyword evidence="3" id="KW-1185">Reference proteome</keyword>
<accession>A0A9X3F7K3</accession>
<dbReference type="Gene3D" id="1.50.10.10">
    <property type="match status" value="1"/>
</dbReference>
<dbReference type="Pfam" id="PF07470">
    <property type="entry name" value="Glyco_hydro_88"/>
    <property type="match status" value="1"/>
</dbReference>
<dbReference type="AlphaFoldDB" id="A0A9X3F7K3"/>
<dbReference type="InterPro" id="IPR010905">
    <property type="entry name" value="Glyco_hydro_88"/>
</dbReference>
<dbReference type="InterPro" id="IPR012341">
    <property type="entry name" value="6hp_glycosidase-like_sf"/>
</dbReference>
<gene>
    <name evidence="2" type="ORF">OU798_16650</name>
</gene>
<dbReference type="InterPro" id="IPR052043">
    <property type="entry name" value="PolySaccharide_Degr_Enz"/>
</dbReference>
<evidence type="ECO:0000313" key="2">
    <source>
        <dbReference type="EMBL" id="MCY1721986.1"/>
    </source>
</evidence>
<dbReference type="PANTHER" id="PTHR33886:SF8">
    <property type="entry name" value="UNSATURATED RHAMNOGALACTURONAN HYDROLASE (EUROFUNG)"/>
    <property type="match status" value="1"/>
</dbReference>
<dbReference type="InterPro" id="IPR008928">
    <property type="entry name" value="6-hairpin_glycosidase_sf"/>
</dbReference>
<dbReference type="RefSeq" id="WP_343334316.1">
    <property type="nucleotide sequence ID" value="NZ_JAPOHD010000030.1"/>
</dbReference>
<dbReference type="EMBL" id="JAPOHD010000030">
    <property type="protein sequence ID" value="MCY1721986.1"/>
    <property type="molecule type" value="Genomic_DNA"/>
</dbReference>
<dbReference type="GO" id="GO:0016787">
    <property type="term" value="F:hydrolase activity"/>
    <property type="evidence" value="ECO:0007669"/>
    <property type="project" value="UniProtKB-KW"/>
</dbReference>
<organism evidence="2 3">
    <name type="scientific">Draconibacterium aestuarii</name>
    <dbReference type="NCBI Taxonomy" id="2998507"/>
    <lineage>
        <taxon>Bacteria</taxon>
        <taxon>Pseudomonadati</taxon>
        <taxon>Bacteroidota</taxon>
        <taxon>Bacteroidia</taxon>
        <taxon>Marinilabiliales</taxon>
        <taxon>Prolixibacteraceae</taxon>
        <taxon>Draconibacterium</taxon>
    </lineage>
</organism>
<dbReference type="GO" id="GO:0005975">
    <property type="term" value="P:carbohydrate metabolic process"/>
    <property type="evidence" value="ECO:0007669"/>
    <property type="project" value="InterPro"/>
</dbReference>
<protein>
    <submittedName>
        <fullName evidence="2">Glycoside hydrolase family 88 protein</fullName>
    </submittedName>
</protein>
<dbReference type="PANTHER" id="PTHR33886">
    <property type="entry name" value="UNSATURATED RHAMNOGALACTURONAN HYDROLASE (EUROFUNG)"/>
    <property type="match status" value="1"/>
</dbReference>
<sequence length="393" mass="45000">MHQKAPYLLFISILFLSGFSCKTTKTETPEKWSIKMADAVMQRYDTLAYYNGRTRAGWSYDVSLLGAAIDKLGDTDPKYSAYLKTFIDMLVDENGHIERYEMDKYNIDLIRPATTLFTLAQKTGEEKYKKAIPQFVTQMESHPKTQNGCYWHKLRYPSQVWLDGVYMGLPFLAEYAKEYVQPQWFDVVTHEISTVYDVTLDAKTGLLYHAWDESKEQKWSNQETGQSPHFWSRAMGWYVMAIVDVLDFLPEEHPDRAELINILKKTLDALIQVRDPKTGVWYQVLDRVGEDRNYPEGSGTAMYIYAMAKGAKMGYINNSYLELANAAFDDMLKTFVITDDDGMPSMVNICGSCGLGGNPYRDGSYDYYVTEKIVKNDTKGVGPFILAAIELDR</sequence>
<proteinExistence type="predicted"/>
<dbReference type="Proteomes" id="UP001145087">
    <property type="component" value="Unassembled WGS sequence"/>
</dbReference>
<keyword evidence="1 2" id="KW-0378">Hydrolase</keyword>
<evidence type="ECO:0000256" key="1">
    <source>
        <dbReference type="ARBA" id="ARBA00022801"/>
    </source>
</evidence>
<name>A0A9X3F7K3_9BACT</name>
<comment type="caution">
    <text evidence="2">The sequence shown here is derived from an EMBL/GenBank/DDBJ whole genome shotgun (WGS) entry which is preliminary data.</text>
</comment>
<evidence type="ECO:0000313" key="3">
    <source>
        <dbReference type="Proteomes" id="UP001145087"/>
    </source>
</evidence>
<reference evidence="2" key="1">
    <citation type="submission" date="2022-11" db="EMBL/GenBank/DDBJ databases">
        <title>Marilongibacter aestuarii gen. nov., sp. nov., isolated from tidal flat sediment.</title>
        <authorList>
            <person name="Jiayan W."/>
        </authorList>
    </citation>
    <scope>NUCLEOTIDE SEQUENCE</scope>
    <source>
        <strain evidence="2">Z1-6</strain>
    </source>
</reference>